<dbReference type="SUPFAM" id="SSF53850">
    <property type="entry name" value="Periplasmic binding protein-like II"/>
    <property type="match status" value="1"/>
</dbReference>
<dbReference type="Proteomes" id="UP000297946">
    <property type="component" value="Unassembled WGS sequence"/>
</dbReference>
<organism evidence="3 6">
    <name type="scientific">Leptospira langatensis</name>
    <dbReference type="NCBI Taxonomy" id="2484983"/>
    <lineage>
        <taxon>Bacteria</taxon>
        <taxon>Pseudomonadati</taxon>
        <taxon>Spirochaetota</taxon>
        <taxon>Spirochaetia</taxon>
        <taxon>Leptospirales</taxon>
        <taxon>Leptospiraceae</taxon>
        <taxon>Leptospira</taxon>
    </lineage>
</organism>
<dbReference type="InterPro" id="IPR001638">
    <property type="entry name" value="Solute-binding_3/MltF_N"/>
</dbReference>
<dbReference type="PANTHER" id="PTHR35936">
    <property type="entry name" value="MEMBRANE-BOUND LYTIC MUREIN TRANSGLYCOSYLASE F"/>
    <property type="match status" value="1"/>
</dbReference>
<dbReference type="Pfam" id="PF00497">
    <property type="entry name" value="SBP_bac_3"/>
    <property type="match status" value="1"/>
</dbReference>
<evidence type="ECO:0000313" key="6">
    <source>
        <dbReference type="Proteomes" id="UP000297946"/>
    </source>
</evidence>
<dbReference type="EMBL" id="RQER01000010">
    <property type="protein sequence ID" value="TGJ99016.1"/>
    <property type="molecule type" value="Genomic_DNA"/>
</dbReference>
<accession>A0A5F1ZT81</accession>
<gene>
    <name evidence="3" type="ORF">EHO57_16055</name>
    <name evidence="4" type="ORF">EHQ53_10445</name>
</gene>
<dbReference type="SMART" id="SM00062">
    <property type="entry name" value="PBPb"/>
    <property type="match status" value="1"/>
</dbReference>
<dbReference type="AlphaFoldDB" id="A0A5F1ZT81"/>
<evidence type="ECO:0000256" key="1">
    <source>
        <dbReference type="ARBA" id="ARBA00022729"/>
    </source>
</evidence>
<dbReference type="RefSeq" id="WP_135645739.1">
    <property type="nucleotide sequence ID" value="NZ_RQER01000010.1"/>
</dbReference>
<evidence type="ECO:0000313" key="4">
    <source>
        <dbReference type="EMBL" id="TGL40416.1"/>
    </source>
</evidence>
<sequence>MVPSYKRTVVGRFAIILLLFGFFSLPAQEGTFSRFDEIKKRGELKVAGNRNYEPFYIADPKDGYPGFDVELGKKYADFLGVKYTFINLPEFEDYAEAMKAGDIDIALAGLSSTLERSKRGKFSSPYLISTPGALVNKNAIPPPPEGNIISTVYFRSLKDLENVSGLSFAVRAFSSSHEYIMKSFPNSRIFTYGSSDAAWDAVKDGKANCFVGDSLYIKGNLLKQPAILSNYRALIEPVQENHVSAFLPKGDIVFGRNFEFFLSEMRRTGELKALEDKYFNRSGWVK</sequence>
<dbReference type="Proteomes" id="UP000297273">
    <property type="component" value="Unassembled WGS sequence"/>
</dbReference>
<evidence type="ECO:0000259" key="2">
    <source>
        <dbReference type="SMART" id="SM00062"/>
    </source>
</evidence>
<dbReference type="EMBL" id="RQGC01000007">
    <property type="protein sequence ID" value="TGL40416.1"/>
    <property type="molecule type" value="Genomic_DNA"/>
</dbReference>
<comment type="caution">
    <text evidence="3">The sequence shown here is derived from an EMBL/GenBank/DDBJ whole genome shotgun (WGS) entry which is preliminary data.</text>
</comment>
<dbReference type="PANTHER" id="PTHR35936:SF17">
    <property type="entry name" value="ARGININE-BINDING EXTRACELLULAR PROTEIN ARTP"/>
    <property type="match status" value="1"/>
</dbReference>
<evidence type="ECO:0000313" key="5">
    <source>
        <dbReference type="Proteomes" id="UP000297273"/>
    </source>
</evidence>
<dbReference type="OrthoDB" id="336419at2"/>
<protein>
    <submittedName>
        <fullName evidence="3">ABC transporter substrate-binding protein</fullName>
    </submittedName>
</protein>
<keyword evidence="5" id="KW-1185">Reference proteome</keyword>
<name>A0A5F1ZT81_9LEPT</name>
<evidence type="ECO:0000313" key="3">
    <source>
        <dbReference type="EMBL" id="TGJ99016.1"/>
    </source>
</evidence>
<feature type="domain" description="Solute-binding protein family 3/N-terminal" evidence="2">
    <location>
        <begin position="43"/>
        <end position="282"/>
    </location>
</feature>
<dbReference type="Gene3D" id="3.40.190.10">
    <property type="entry name" value="Periplasmic binding protein-like II"/>
    <property type="match status" value="2"/>
</dbReference>
<reference evidence="3 6" key="2">
    <citation type="journal article" date="2019" name="PLoS Negl. Trop. Dis.">
        <title>Revisiting the worldwide diversity of Leptospira species in the environment.</title>
        <authorList>
            <person name="Vincent A.T."/>
            <person name="Schiettekatte O."/>
            <person name="Bourhy P."/>
            <person name="Veyrier F.J."/>
            <person name="Picardeau M."/>
        </authorList>
    </citation>
    <scope>NUCLEOTIDE SEQUENCE [LARGE SCALE GENOMIC DNA]</scope>
    <source>
        <strain evidence="4">201702690</strain>
        <strain evidence="3 6">SSW18</strain>
    </source>
</reference>
<proteinExistence type="predicted"/>
<keyword evidence="1" id="KW-0732">Signal</keyword>
<reference evidence="4" key="1">
    <citation type="submission" date="2018-10" db="EMBL/GenBank/DDBJ databases">
        <authorList>
            <person name="Vincent A.T."/>
            <person name="Schiettekatte O."/>
            <person name="Bourhy P."/>
            <person name="Veyrier F.J."/>
            <person name="Picardeau M."/>
        </authorList>
    </citation>
    <scope>NUCLEOTIDE SEQUENCE</scope>
    <source>
        <strain evidence="4">201702690</strain>
    </source>
</reference>